<organism evidence="2 3">
    <name type="scientific">Paenibacillus helianthi</name>
    <dbReference type="NCBI Taxonomy" id="1349432"/>
    <lineage>
        <taxon>Bacteria</taxon>
        <taxon>Bacillati</taxon>
        <taxon>Bacillota</taxon>
        <taxon>Bacilli</taxon>
        <taxon>Bacillales</taxon>
        <taxon>Paenibacillaceae</taxon>
        <taxon>Paenibacillus</taxon>
    </lineage>
</organism>
<feature type="chain" id="PRO_5046168643" evidence="1">
    <location>
        <begin position="24"/>
        <end position="124"/>
    </location>
</feature>
<proteinExistence type="predicted"/>
<protein>
    <submittedName>
        <fullName evidence="2">Uncharacterized protein</fullName>
    </submittedName>
</protein>
<dbReference type="Proteomes" id="UP000186058">
    <property type="component" value="Unassembled WGS sequence"/>
</dbReference>
<evidence type="ECO:0000313" key="3">
    <source>
        <dbReference type="Proteomes" id="UP000186058"/>
    </source>
</evidence>
<accession>A0ABX3EMI3</accession>
<dbReference type="EMBL" id="LVWI01000040">
    <property type="protein sequence ID" value="OKP86235.1"/>
    <property type="molecule type" value="Genomic_DNA"/>
</dbReference>
<name>A0ABX3EMI3_9BACL</name>
<evidence type="ECO:0000256" key="1">
    <source>
        <dbReference type="SAM" id="SignalP"/>
    </source>
</evidence>
<keyword evidence="1" id="KW-0732">Signal</keyword>
<dbReference type="RefSeq" id="WP_074084989.1">
    <property type="nucleotide sequence ID" value="NZ_LVWI01000040.1"/>
</dbReference>
<feature type="signal peptide" evidence="1">
    <location>
        <begin position="1"/>
        <end position="23"/>
    </location>
</feature>
<reference evidence="2 3" key="1">
    <citation type="submission" date="2016-03" db="EMBL/GenBank/DDBJ databases">
        <authorList>
            <person name="Sant'Anna F.H."/>
            <person name="Ambrosini A."/>
            <person name="Souza R."/>
            <person name="Bach E."/>
            <person name="Fernandes G."/>
            <person name="Balsanelli E."/>
            <person name="Baura V.A."/>
            <person name="Souza E.M."/>
            <person name="Passaglia L."/>
        </authorList>
    </citation>
    <scope>NUCLEOTIDE SEQUENCE [LARGE SCALE GENOMIC DNA]</scope>
    <source>
        <strain evidence="2 3">P26E</strain>
    </source>
</reference>
<evidence type="ECO:0000313" key="2">
    <source>
        <dbReference type="EMBL" id="OKP86235.1"/>
    </source>
</evidence>
<sequence>MKKFASIAVAMGLVASFAATASADEVSGTTTTVTGNTYGGKFETVITQADIKPATPMIILTKATPFHLSMDSMTPAGWLSAQTIDTTGAVKTDSWGNEWREIYTWLGTAWIKVPASAYVITPAM</sequence>
<comment type="caution">
    <text evidence="2">The sequence shown here is derived from an EMBL/GenBank/DDBJ whole genome shotgun (WGS) entry which is preliminary data.</text>
</comment>
<keyword evidence="3" id="KW-1185">Reference proteome</keyword>
<gene>
    <name evidence="2" type="ORF">A3844_14300</name>
</gene>